<evidence type="ECO:0000313" key="8">
    <source>
        <dbReference type="Proteomes" id="UP000674938"/>
    </source>
</evidence>
<reference evidence="7" key="1">
    <citation type="submission" date="2020-12" db="EMBL/GenBank/DDBJ databases">
        <title>Vagococcus allomyrinae sp. nov. and Enterococcus lavae sp. nov., isolated from the larvae of Allomyrina dichotoma.</title>
        <authorList>
            <person name="Lee S.D."/>
        </authorList>
    </citation>
    <scope>NUCLEOTIDE SEQUENCE</scope>
    <source>
        <strain evidence="7">BWB3-3</strain>
    </source>
</reference>
<dbReference type="Pfam" id="PF00294">
    <property type="entry name" value="PfkB"/>
    <property type="match status" value="1"/>
</dbReference>
<accession>A0A940SWY4</accession>
<gene>
    <name evidence="7" type="ORF">I6N95_12435</name>
</gene>
<sequence>MVEVMLIGEPMVIFYANEEGSLVEANSFSKGLAGAEVNVGIGLSRLGHRTAYMTKLSTDELGTYIYQCLKKEKLASEMITFDDTKQVGVMFKNKVTNGDPKTLYYRKGSAASTLCVDDIKKIDFKSIKVLHVTGIPPALSQEMREACFYMMKTAREAGCFITFDPNLRPALWESQQVMIETLNQLARHAHLVLPGVAEGQLLTGEDSIEAIADFYLNQGTDAVVMKLGGDGAYVKEKGQASYSIPGFKVKRIVDTVGAGDGFAVGIINGQLDGLTLAESVRQANAIGAIQIQNASDNDALPNRSELATFIAQNS</sequence>
<evidence type="ECO:0000256" key="5">
    <source>
        <dbReference type="ARBA" id="ARBA00022840"/>
    </source>
</evidence>
<feature type="domain" description="Carbohydrate kinase PfkB" evidence="6">
    <location>
        <begin position="3"/>
        <end position="302"/>
    </location>
</feature>
<organism evidence="7 8">
    <name type="scientific">Vagococcus allomyrinae</name>
    <dbReference type="NCBI Taxonomy" id="2794353"/>
    <lineage>
        <taxon>Bacteria</taxon>
        <taxon>Bacillati</taxon>
        <taxon>Bacillota</taxon>
        <taxon>Bacilli</taxon>
        <taxon>Lactobacillales</taxon>
        <taxon>Enterococcaceae</taxon>
        <taxon>Vagococcus</taxon>
    </lineage>
</organism>
<evidence type="ECO:0000256" key="3">
    <source>
        <dbReference type="ARBA" id="ARBA00022741"/>
    </source>
</evidence>
<keyword evidence="3" id="KW-0547">Nucleotide-binding</keyword>
<evidence type="ECO:0000259" key="6">
    <source>
        <dbReference type="Pfam" id="PF00294"/>
    </source>
</evidence>
<dbReference type="InterPro" id="IPR011611">
    <property type="entry name" value="PfkB_dom"/>
</dbReference>
<dbReference type="PANTHER" id="PTHR43085:SF1">
    <property type="entry name" value="PSEUDOURIDINE KINASE-RELATED"/>
    <property type="match status" value="1"/>
</dbReference>
<dbReference type="CDD" id="cd01166">
    <property type="entry name" value="KdgK"/>
    <property type="match status" value="1"/>
</dbReference>
<keyword evidence="2" id="KW-0808">Transferase</keyword>
<comment type="similarity">
    <text evidence="1">Belongs to the carbohydrate kinase PfkB family.</text>
</comment>
<dbReference type="PROSITE" id="PS00584">
    <property type="entry name" value="PFKB_KINASES_2"/>
    <property type="match status" value="1"/>
</dbReference>
<dbReference type="PANTHER" id="PTHR43085">
    <property type="entry name" value="HEXOKINASE FAMILY MEMBER"/>
    <property type="match status" value="1"/>
</dbReference>
<dbReference type="SUPFAM" id="SSF53613">
    <property type="entry name" value="Ribokinase-like"/>
    <property type="match status" value="1"/>
</dbReference>
<dbReference type="AlphaFoldDB" id="A0A940SWY4"/>
<dbReference type="GO" id="GO:0016301">
    <property type="term" value="F:kinase activity"/>
    <property type="evidence" value="ECO:0007669"/>
    <property type="project" value="UniProtKB-KW"/>
</dbReference>
<evidence type="ECO:0000256" key="1">
    <source>
        <dbReference type="ARBA" id="ARBA00010688"/>
    </source>
</evidence>
<dbReference type="GO" id="GO:0005524">
    <property type="term" value="F:ATP binding"/>
    <property type="evidence" value="ECO:0007669"/>
    <property type="project" value="UniProtKB-KW"/>
</dbReference>
<dbReference type="InterPro" id="IPR029056">
    <property type="entry name" value="Ribokinase-like"/>
</dbReference>
<evidence type="ECO:0000313" key="7">
    <source>
        <dbReference type="EMBL" id="MBP1041818.1"/>
    </source>
</evidence>
<keyword evidence="8" id="KW-1185">Reference proteome</keyword>
<evidence type="ECO:0000256" key="2">
    <source>
        <dbReference type="ARBA" id="ARBA00022679"/>
    </source>
</evidence>
<keyword evidence="4 7" id="KW-0418">Kinase</keyword>
<dbReference type="Proteomes" id="UP000674938">
    <property type="component" value="Unassembled WGS sequence"/>
</dbReference>
<comment type="caution">
    <text evidence="7">The sequence shown here is derived from an EMBL/GenBank/DDBJ whole genome shotgun (WGS) entry which is preliminary data.</text>
</comment>
<dbReference type="RefSeq" id="WP_209528381.1">
    <property type="nucleotide sequence ID" value="NZ_JAEEGA010000007.1"/>
</dbReference>
<dbReference type="EMBL" id="JAEEGA010000007">
    <property type="protein sequence ID" value="MBP1041818.1"/>
    <property type="molecule type" value="Genomic_DNA"/>
</dbReference>
<keyword evidence="5" id="KW-0067">ATP-binding</keyword>
<name>A0A940SWY4_9ENTE</name>
<evidence type="ECO:0000256" key="4">
    <source>
        <dbReference type="ARBA" id="ARBA00022777"/>
    </source>
</evidence>
<dbReference type="Gene3D" id="3.40.1190.20">
    <property type="match status" value="1"/>
</dbReference>
<protein>
    <submittedName>
        <fullName evidence="7">Sugar kinase</fullName>
    </submittedName>
</protein>
<dbReference type="InterPro" id="IPR002173">
    <property type="entry name" value="Carboh/pur_kinase_PfkB_CS"/>
</dbReference>
<dbReference type="InterPro" id="IPR050306">
    <property type="entry name" value="PfkB_Carbo_kinase"/>
</dbReference>
<proteinExistence type="inferred from homology"/>